<dbReference type="PANTHER" id="PTHR10088:SF4">
    <property type="entry name" value="GLUCOKINASE REGULATORY PROTEIN"/>
    <property type="match status" value="1"/>
</dbReference>
<dbReference type="InterPro" id="IPR001347">
    <property type="entry name" value="SIS_dom"/>
</dbReference>
<dbReference type="AlphaFoldDB" id="A0ABD3W8J0"/>
<keyword evidence="4" id="KW-1185">Reference proteome</keyword>
<dbReference type="PROSITE" id="PS51464">
    <property type="entry name" value="SIS"/>
    <property type="match status" value="2"/>
</dbReference>
<dbReference type="EMBL" id="JBJQND010000008">
    <property type="protein sequence ID" value="KAL3869711.1"/>
    <property type="molecule type" value="Genomic_DNA"/>
</dbReference>
<dbReference type="Gene3D" id="1.10.8.1080">
    <property type="match status" value="1"/>
</dbReference>
<dbReference type="Pfam" id="PF22198">
    <property type="entry name" value="GKRP_SIS_2"/>
    <property type="match status" value="1"/>
</dbReference>
<dbReference type="Pfam" id="PF20741">
    <property type="entry name" value="GKRP-like_C"/>
    <property type="match status" value="1"/>
</dbReference>
<dbReference type="PANTHER" id="PTHR10088">
    <property type="entry name" value="GLUCOKINASE REGULATORY PROTEIN"/>
    <property type="match status" value="1"/>
</dbReference>
<sequence>MSRTQPITEANNTITTDIDVATTEGIVTLLRRCDAEIFDGWEGHKGLFHKETLDKLSKLAVLASDIIQDTSGSCIVLSGCGTSGRLAFITARSFNEQLKKSGKESIYDYLIAGGDKALFTSQEAPEDDPHIGVKMLCESCEGKKKVLYIGITCGLSAPFVAGQLDYCLQHLDKFTPVLLGFNPTYLARNLPVENWNKTFLQVVKELEAAEHAGKGFILNPVVGPEPITGSSRMKSGSATKIILEAIFTAAHSSTFNPEVPWDIETHFRSYQAIYNSVYLHTESIGKLVAIAGDSLQNGGSIFYIGCDTLGLMGMTDASECPPTYGATLDDVRGFVAGGYHFLQNKEGDLSSNGKYFRISISDFESDILSSLTDQDLVICLNTANSLQSLAGLKESRCKRVMLTFTELPDEHLREFDFVLSLRLPISDAIMEPWRQFHLEIATKWVLNAVTTGAHVLKGKVFQNIMVDLKVSNNKLFHRAVGIIEGLGKTSKELARMFLLRSIYHTEHLTPDQLEAPIAQHIKVASAQNRIVPVALVAAILNSSIENASHLLDSKPVIRMAILQALRSQETNLL</sequence>
<evidence type="ECO:0000313" key="3">
    <source>
        <dbReference type="EMBL" id="KAL3869711.1"/>
    </source>
</evidence>
<dbReference type="SUPFAM" id="SSF53697">
    <property type="entry name" value="SIS domain"/>
    <property type="match status" value="2"/>
</dbReference>
<protein>
    <recommendedName>
        <fullName evidence="2">SIS domain-containing protein</fullName>
    </recommendedName>
</protein>
<keyword evidence="1" id="KW-0119">Carbohydrate metabolism</keyword>
<dbReference type="Pfam" id="PF22645">
    <property type="entry name" value="GKRP_SIS_N"/>
    <property type="match status" value="1"/>
</dbReference>
<evidence type="ECO:0000256" key="1">
    <source>
        <dbReference type="ARBA" id="ARBA00023277"/>
    </source>
</evidence>
<evidence type="ECO:0000313" key="4">
    <source>
        <dbReference type="Proteomes" id="UP001634394"/>
    </source>
</evidence>
<reference evidence="3 4" key="1">
    <citation type="submission" date="2024-11" db="EMBL/GenBank/DDBJ databases">
        <title>Chromosome-level genome assembly of the freshwater bivalve Anodonta woodiana.</title>
        <authorList>
            <person name="Chen X."/>
        </authorList>
    </citation>
    <scope>NUCLEOTIDE SEQUENCE [LARGE SCALE GENOMIC DNA]</scope>
    <source>
        <strain evidence="3">MN2024</strain>
        <tissue evidence="3">Gills</tissue>
    </source>
</reference>
<comment type="caution">
    <text evidence="3">The sequence shown here is derived from an EMBL/GenBank/DDBJ whole genome shotgun (WGS) entry which is preliminary data.</text>
</comment>
<dbReference type="Gene3D" id="3.40.50.10490">
    <property type="entry name" value="Glucose-6-phosphate isomerase like protein, domain 1"/>
    <property type="match status" value="2"/>
</dbReference>
<dbReference type="InterPro" id="IPR046348">
    <property type="entry name" value="SIS_dom_sf"/>
</dbReference>
<accession>A0ABD3W8J0</accession>
<gene>
    <name evidence="3" type="ORF">ACJMK2_042362</name>
</gene>
<feature type="domain" description="SIS" evidence="2">
    <location>
        <begin position="291"/>
        <end position="459"/>
    </location>
</feature>
<dbReference type="InterPro" id="IPR005486">
    <property type="entry name" value="Glucokinase_regulatory_CS"/>
</dbReference>
<dbReference type="Gene3D" id="3.40.50.12620">
    <property type="match status" value="1"/>
</dbReference>
<evidence type="ECO:0000259" key="2">
    <source>
        <dbReference type="PROSITE" id="PS51464"/>
    </source>
</evidence>
<dbReference type="InterPro" id="IPR054017">
    <property type="entry name" value="GKRP_SIS_2"/>
</dbReference>
<proteinExistence type="predicted"/>
<name>A0ABD3W8J0_SINWO</name>
<organism evidence="3 4">
    <name type="scientific">Sinanodonta woodiana</name>
    <name type="common">Chinese pond mussel</name>
    <name type="synonym">Anodonta woodiana</name>
    <dbReference type="NCBI Taxonomy" id="1069815"/>
    <lineage>
        <taxon>Eukaryota</taxon>
        <taxon>Metazoa</taxon>
        <taxon>Spiralia</taxon>
        <taxon>Lophotrochozoa</taxon>
        <taxon>Mollusca</taxon>
        <taxon>Bivalvia</taxon>
        <taxon>Autobranchia</taxon>
        <taxon>Heteroconchia</taxon>
        <taxon>Palaeoheterodonta</taxon>
        <taxon>Unionida</taxon>
        <taxon>Unionoidea</taxon>
        <taxon>Unionidae</taxon>
        <taxon>Unioninae</taxon>
        <taxon>Sinanodonta</taxon>
    </lineage>
</organism>
<dbReference type="Proteomes" id="UP001634394">
    <property type="component" value="Unassembled WGS sequence"/>
</dbReference>
<dbReference type="InterPro" id="IPR040190">
    <property type="entry name" value="MURQ/GCKR"/>
</dbReference>
<feature type="domain" description="SIS" evidence="2">
    <location>
        <begin position="62"/>
        <end position="256"/>
    </location>
</feature>
<dbReference type="PROSITE" id="PS01272">
    <property type="entry name" value="GCKR"/>
    <property type="match status" value="1"/>
</dbReference>